<evidence type="ECO:0000313" key="1">
    <source>
        <dbReference type="EMBL" id="KAG8232686.1"/>
    </source>
</evidence>
<reference evidence="1" key="1">
    <citation type="submission" date="2013-04" db="EMBL/GenBank/DDBJ databases">
        <authorList>
            <person name="Qu J."/>
            <person name="Murali S.C."/>
            <person name="Bandaranaike D."/>
            <person name="Bellair M."/>
            <person name="Blankenburg K."/>
            <person name="Chao H."/>
            <person name="Dinh H."/>
            <person name="Doddapaneni H."/>
            <person name="Downs B."/>
            <person name="Dugan-Rocha S."/>
            <person name="Elkadiri S."/>
            <person name="Gnanaolivu R.D."/>
            <person name="Hernandez B."/>
            <person name="Javaid M."/>
            <person name="Jayaseelan J.C."/>
            <person name="Lee S."/>
            <person name="Li M."/>
            <person name="Ming W."/>
            <person name="Munidasa M."/>
            <person name="Muniz J."/>
            <person name="Nguyen L."/>
            <person name="Ongeri F."/>
            <person name="Osuji N."/>
            <person name="Pu L.-L."/>
            <person name="Puazo M."/>
            <person name="Qu C."/>
            <person name="Quiroz J."/>
            <person name="Raj R."/>
            <person name="Weissenberger G."/>
            <person name="Xin Y."/>
            <person name="Zou X."/>
            <person name="Han Y."/>
            <person name="Richards S."/>
            <person name="Worley K."/>
            <person name="Muzny D."/>
            <person name="Gibbs R."/>
        </authorList>
    </citation>
    <scope>NUCLEOTIDE SEQUENCE</scope>
    <source>
        <strain evidence="1">Sampled in the wild</strain>
    </source>
</reference>
<protein>
    <submittedName>
        <fullName evidence="1">Uncharacterized protein</fullName>
    </submittedName>
</protein>
<name>A0A8K0P3V0_LADFU</name>
<dbReference type="EMBL" id="KZ308641">
    <property type="protein sequence ID" value="KAG8232686.1"/>
    <property type="molecule type" value="Genomic_DNA"/>
</dbReference>
<sequence length="72" mass="8495">MYLFNEEEKNYNVSRGEDGYHFNLKQMSPNTDAERNRKATSKAFYAYRIMIGHNEGNQPYNQFPSFISTVFS</sequence>
<dbReference type="AlphaFoldDB" id="A0A8K0P3V0"/>
<proteinExistence type="predicted"/>
<keyword evidence="2" id="KW-1185">Reference proteome</keyword>
<evidence type="ECO:0000313" key="2">
    <source>
        <dbReference type="Proteomes" id="UP000792457"/>
    </source>
</evidence>
<organism evidence="1 2">
    <name type="scientific">Ladona fulva</name>
    <name type="common">Scarce chaser dragonfly</name>
    <name type="synonym">Libellula fulva</name>
    <dbReference type="NCBI Taxonomy" id="123851"/>
    <lineage>
        <taxon>Eukaryota</taxon>
        <taxon>Metazoa</taxon>
        <taxon>Ecdysozoa</taxon>
        <taxon>Arthropoda</taxon>
        <taxon>Hexapoda</taxon>
        <taxon>Insecta</taxon>
        <taxon>Pterygota</taxon>
        <taxon>Palaeoptera</taxon>
        <taxon>Odonata</taxon>
        <taxon>Epiprocta</taxon>
        <taxon>Anisoptera</taxon>
        <taxon>Libelluloidea</taxon>
        <taxon>Libellulidae</taxon>
        <taxon>Ladona</taxon>
    </lineage>
</organism>
<dbReference type="OrthoDB" id="10051381at2759"/>
<reference evidence="1" key="2">
    <citation type="submission" date="2017-10" db="EMBL/GenBank/DDBJ databases">
        <title>Ladona fulva Genome sequencing and assembly.</title>
        <authorList>
            <person name="Murali S."/>
            <person name="Richards S."/>
            <person name="Bandaranaike D."/>
            <person name="Bellair M."/>
            <person name="Blankenburg K."/>
            <person name="Chao H."/>
            <person name="Dinh H."/>
            <person name="Doddapaneni H."/>
            <person name="Dugan-Rocha S."/>
            <person name="Elkadiri S."/>
            <person name="Gnanaolivu R."/>
            <person name="Hernandez B."/>
            <person name="Skinner E."/>
            <person name="Javaid M."/>
            <person name="Lee S."/>
            <person name="Li M."/>
            <person name="Ming W."/>
            <person name="Munidasa M."/>
            <person name="Muniz J."/>
            <person name="Nguyen L."/>
            <person name="Hughes D."/>
            <person name="Osuji N."/>
            <person name="Pu L.-L."/>
            <person name="Puazo M."/>
            <person name="Qu C."/>
            <person name="Quiroz J."/>
            <person name="Raj R."/>
            <person name="Weissenberger G."/>
            <person name="Xin Y."/>
            <person name="Zou X."/>
            <person name="Han Y."/>
            <person name="Worley K."/>
            <person name="Muzny D."/>
            <person name="Gibbs R."/>
        </authorList>
    </citation>
    <scope>NUCLEOTIDE SEQUENCE</scope>
    <source>
        <strain evidence="1">Sampled in the wild</strain>
    </source>
</reference>
<dbReference type="Proteomes" id="UP000792457">
    <property type="component" value="Unassembled WGS sequence"/>
</dbReference>
<gene>
    <name evidence="1" type="ORF">J437_LFUL009934</name>
</gene>
<comment type="caution">
    <text evidence="1">The sequence shown here is derived from an EMBL/GenBank/DDBJ whole genome shotgun (WGS) entry which is preliminary data.</text>
</comment>
<accession>A0A8K0P3V0</accession>